<name>A0A0L0CE24_LUCCU</name>
<evidence type="ECO:0000313" key="1">
    <source>
        <dbReference type="EMBL" id="KNC30491.1"/>
    </source>
</evidence>
<comment type="caution">
    <text evidence="1">The sequence shown here is derived from an EMBL/GenBank/DDBJ whole genome shotgun (WGS) entry which is preliminary data.</text>
</comment>
<organism evidence="1 2">
    <name type="scientific">Lucilia cuprina</name>
    <name type="common">Green bottle fly</name>
    <name type="synonym">Australian sheep blowfly</name>
    <dbReference type="NCBI Taxonomy" id="7375"/>
    <lineage>
        <taxon>Eukaryota</taxon>
        <taxon>Metazoa</taxon>
        <taxon>Ecdysozoa</taxon>
        <taxon>Arthropoda</taxon>
        <taxon>Hexapoda</taxon>
        <taxon>Insecta</taxon>
        <taxon>Pterygota</taxon>
        <taxon>Neoptera</taxon>
        <taxon>Endopterygota</taxon>
        <taxon>Diptera</taxon>
        <taxon>Brachycera</taxon>
        <taxon>Muscomorpha</taxon>
        <taxon>Oestroidea</taxon>
        <taxon>Calliphoridae</taxon>
        <taxon>Luciliinae</taxon>
        <taxon>Lucilia</taxon>
    </lineage>
</organism>
<dbReference type="Proteomes" id="UP000037069">
    <property type="component" value="Unassembled WGS sequence"/>
</dbReference>
<dbReference type="EMBL" id="JRES01000511">
    <property type="protein sequence ID" value="KNC30491.1"/>
    <property type="molecule type" value="Genomic_DNA"/>
</dbReference>
<evidence type="ECO:0000313" key="2">
    <source>
        <dbReference type="Proteomes" id="UP000037069"/>
    </source>
</evidence>
<reference evidence="1 2" key="1">
    <citation type="journal article" date="2015" name="Nat. Commun.">
        <title>Lucilia cuprina genome unlocks parasitic fly biology to underpin future interventions.</title>
        <authorList>
            <person name="Anstead C.A."/>
            <person name="Korhonen P.K."/>
            <person name="Young N.D."/>
            <person name="Hall R.S."/>
            <person name="Jex A.R."/>
            <person name="Murali S.C."/>
            <person name="Hughes D.S."/>
            <person name="Lee S.F."/>
            <person name="Perry T."/>
            <person name="Stroehlein A.J."/>
            <person name="Ansell B.R."/>
            <person name="Breugelmans B."/>
            <person name="Hofmann A."/>
            <person name="Qu J."/>
            <person name="Dugan S."/>
            <person name="Lee S.L."/>
            <person name="Chao H."/>
            <person name="Dinh H."/>
            <person name="Han Y."/>
            <person name="Doddapaneni H.V."/>
            <person name="Worley K.C."/>
            <person name="Muzny D.M."/>
            <person name="Ioannidis P."/>
            <person name="Waterhouse R.M."/>
            <person name="Zdobnov E.M."/>
            <person name="James P.J."/>
            <person name="Bagnall N.H."/>
            <person name="Kotze A.C."/>
            <person name="Gibbs R.A."/>
            <person name="Richards S."/>
            <person name="Batterham P."/>
            <person name="Gasser R.B."/>
        </authorList>
    </citation>
    <scope>NUCLEOTIDE SEQUENCE [LARGE SCALE GENOMIC DNA]</scope>
    <source>
        <strain evidence="1 2">LS</strain>
        <tissue evidence="1">Full body</tissue>
    </source>
</reference>
<sequence>MNTKIALKTRGILPINVYAINLAPSGFGKGHSTKIIESEILNGFRKRFMDETFPVCALANLDRLAMHRANKTGETFDDALTAYQKEFKTAGKYLYSFDEATQPAVKQMRHTVLLAGCGALNLEVDEIGSNIQKQIDALGTFLELYDVGLVKPKLTKNTSDSTRNEDIDGRTPANMLMFGTPANLLNGSEEENLFMTLQEIGYARRSIYGYSDLSEEADPKPRQTPEQIYAQLANATYDVEIAKLYALFEDLADAAYLNREIPVPDTVEIEMIRYMQYCEDRAAEMTEHEEILKAEMAHRYFKTIKLAGAYAFIAQEPEVKMEHLHSAIALVEESGEALKAIMNRDKPYEKLAKFVATVGRDVTNADFVDKLPFFKKASGAMKRELMSLARAWGYGNNIIIKQYTREGIDFFHGETLEPTNLEEIRISYSADISQFYRNQNMPFKRIGELCHNPTQLQFTNHWLEGGETGHGHRETGKCVQGFNCIVLDIDDSDVTPDTASKLLHEYTHYIYTTKSHGQNGLNSYRIVMPINYVLYLDEEEFHKFMDSLYSWLPFNVDTQAKNRTRKWATHSAGRDILHETDMLLDVLPFIPQTSRNDEYEETMSKLGSYSNVERWFAQRITTGNRNNMLLNFAMMLVDSGKTLTEVQHSVTDFNSRLKPSLSIDELNNTIFKTDNTLSQANNNFVLIAGESSAGKTTSLKGLKDHPGVRYLNCEINKPLPFRNQFQQINANDPSIVYAQFDEAEQDPSTHTMVVDSVTFMLDMYETMYVVPAADTRKAWGNYAQFWKGLMFDKVAKSSKRVVMLAHNLDILDQKDSVMKTSVPVKGSLKNQGIESYFSIVVYAKKMPIYVLEKYEEGNALLHISDKERALGYKHVFQTQITADTVNTRIRGPMGMFNDAETYIDNDAEQLLGRITEFYGS</sequence>
<keyword evidence="2" id="KW-1185">Reference proteome</keyword>
<proteinExistence type="predicted"/>
<accession>A0A0L0CE24</accession>
<dbReference type="AlphaFoldDB" id="A0A0L0CE24"/>
<dbReference type="Pfam" id="PF13479">
    <property type="entry name" value="AAA_24"/>
    <property type="match status" value="1"/>
</dbReference>
<protein>
    <submittedName>
        <fullName evidence="1">Uncharacterized protein</fullName>
    </submittedName>
</protein>
<gene>
    <name evidence="1" type="ORF">FF38_10499</name>
</gene>